<organism evidence="2 3">
    <name type="scientific">Cylicostephanus goldi</name>
    <name type="common">Nematode worm</name>
    <dbReference type="NCBI Taxonomy" id="71465"/>
    <lineage>
        <taxon>Eukaryota</taxon>
        <taxon>Metazoa</taxon>
        <taxon>Ecdysozoa</taxon>
        <taxon>Nematoda</taxon>
        <taxon>Chromadorea</taxon>
        <taxon>Rhabditida</taxon>
        <taxon>Rhabditina</taxon>
        <taxon>Rhabditomorpha</taxon>
        <taxon>Strongyloidea</taxon>
        <taxon>Strongylidae</taxon>
        <taxon>Cylicostephanus</taxon>
    </lineage>
</organism>
<keyword evidence="3" id="KW-1185">Reference proteome</keyword>
<dbReference type="SUPFAM" id="SSF103473">
    <property type="entry name" value="MFS general substrate transporter"/>
    <property type="match status" value="1"/>
</dbReference>
<name>A0A3P7M2Z5_CYLGO</name>
<evidence type="ECO:0000256" key="1">
    <source>
        <dbReference type="SAM" id="Phobius"/>
    </source>
</evidence>
<feature type="transmembrane region" description="Helical" evidence="1">
    <location>
        <begin position="209"/>
        <end position="229"/>
    </location>
</feature>
<dbReference type="AlphaFoldDB" id="A0A3P7M2Z5"/>
<keyword evidence="1" id="KW-0812">Transmembrane</keyword>
<dbReference type="InterPro" id="IPR036259">
    <property type="entry name" value="MFS_trans_sf"/>
</dbReference>
<feature type="transmembrane region" description="Helical" evidence="1">
    <location>
        <begin position="151"/>
        <end position="171"/>
    </location>
</feature>
<gene>
    <name evidence="2" type="ORF">CGOC_LOCUS8757</name>
</gene>
<dbReference type="Proteomes" id="UP000271889">
    <property type="component" value="Unassembled WGS sequence"/>
</dbReference>
<feature type="transmembrane region" description="Helical" evidence="1">
    <location>
        <begin position="59"/>
        <end position="84"/>
    </location>
</feature>
<evidence type="ECO:0000313" key="3">
    <source>
        <dbReference type="Proteomes" id="UP000271889"/>
    </source>
</evidence>
<dbReference type="EMBL" id="UYRV01104866">
    <property type="protein sequence ID" value="VDN20170.1"/>
    <property type="molecule type" value="Genomic_DNA"/>
</dbReference>
<reference evidence="2 3" key="1">
    <citation type="submission" date="2018-11" db="EMBL/GenBank/DDBJ databases">
        <authorList>
            <consortium name="Pathogen Informatics"/>
        </authorList>
    </citation>
    <scope>NUCLEOTIDE SEQUENCE [LARGE SCALE GENOMIC DNA]</scope>
</reference>
<proteinExistence type="predicted"/>
<feature type="transmembrane region" description="Helical" evidence="1">
    <location>
        <begin position="127"/>
        <end position="145"/>
    </location>
</feature>
<accession>A0A3P7M2Z5</accession>
<evidence type="ECO:0008006" key="4">
    <source>
        <dbReference type="Google" id="ProtNLM"/>
    </source>
</evidence>
<keyword evidence="1" id="KW-1133">Transmembrane helix</keyword>
<keyword evidence="1" id="KW-0472">Membrane</keyword>
<evidence type="ECO:0000313" key="2">
    <source>
        <dbReference type="EMBL" id="VDN20170.1"/>
    </source>
</evidence>
<sequence>MASLEKFHIIDDIDIQHLPIVYLLYKTKSEVEPTTHHRPRADYEDIDQGANQEAQSLKLVLLCAVVACIATVLHSLFPFLLLAHEGGALEYQIFLPLCSSNSKNFQAAMVLGRFVAVLLADKVASYFYMGISIIGCGAACCAFTFDRGLWPGSALFGFFLSTLLPSMIVYIRHTLSLPAERIFALMSGSSMGHVIYPLFLTLANSSESRIFIAIDFFAILLLVLLYVSILNVQAQTERTGASQDSIRIFIDRFFSGEAMLKRTRSLRPLISRLRPNSYRRFRGRNVSAISHSSDVPKIEITLERKPQIQYN</sequence>
<feature type="transmembrane region" description="Helical" evidence="1">
    <location>
        <begin position="183"/>
        <end position="203"/>
    </location>
</feature>
<protein>
    <recommendedName>
        <fullName evidence="4">Major facilitator superfamily (MFS) profile domain-containing protein</fullName>
    </recommendedName>
</protein>
<dbReference type="OrthoDB" id="5821018at2759"/>